<keyword evidence="3" id="KW-1185">Reference proteome</keyword>
<reference evidence="2" key="1">
    <citation type="submission" date="2015-04" db="UniProtKB">
        <authorList>
            <consortium name="EnsemblPlants"/>
        </authorList>
    </citation>
    <scope>IDENTIFICATION</scope>
</reference>
<organism evidence="2">
    <name type="scientific">Oryza glumipatula</name>
    <dbReference type="NCBI Taxonomy" id="40148"/>
    <lineage>
        <taxon>Eukaryota</taxon>
        <taxon>Viridiplantae</taxon>
        <taxon>Streptophyta</taxon>
        <taxon>Embryophyta</taxon>
        <taxon>Tracheophyta</taxon>
        <taxon>Spermatophyta</taxon>
        <taxon>Magnoliopsida</taxon>
        <taxon>Liliopsida</taxon>
        <taxon>Poales</taxon>
        <taxon>Poaceae</taxon>
        <taxon>BOP clade</taxon>
        <taxon>Oryzoideae</taxon>
        <taxon>Oryzeae</taxon>
        <taxon>Oryzinae</taxon>
        <taxon>Oryza</taxon>
    </lineage>
</organism>
<reference evidence="2" key="2">
    <citation type="submission" date="2018-05" db="EMBL/GenBank/DDBJ databases">
        <title>OgluRS3 (Oryza glumaepatula Reference Sequence Version 3).</title>
        <authorList>
            <person name="Zhang J."/>
            <person name="Kudrna D."/>
            <person name="Lee S."/>
            <person name="Talag J."/>
            <person name="Welchert J."/>
            <person name="Wing R.A."/>
        </authorList>
    </citation>
    <scope>NUCLEOTIDE SEQUENCE [LARGE SCALE GENOMIC DNA]</scope>
</reference>
<dbReference type="EnsemblPlants" id="OGLUM04G01600.1">
    <property type="protein sequence ID" value="OGLUM04G01600.1"/>
    <property type="gene ID" value="OGLUM04G01600"/>
</dbReference>
<dbReference type="HOGENOM" id="CLU_2577736_0_0_1"/>
<evidence type="ECO:0000256" key="1">
    <source>
        <dbReference type="SAM" id="MobiDB-lite"/>
    </source>
</evidence>
<dbReference type="Proteomes" id="UP000026961">
    <property type="component" value="Chromosome 4"/>
</dbReference>
<protein>
    <submittedName>
        <fullName evidence="2">Uncharacterized protein</fullName>
    </submittedName>
</protein>
<evidence type="ECO:0000313" key="2">
    <source>
        <dbReference type="EnsemblPlants" id="OGLUM04G01600.1"/>
    </source>
</evidence>
<sequence length="81" mass="8403">MGLSSLDKGPGPNDIIVAAVAGRGRDIAWVKVEGVDEAIGGRGGELMGGEGWAVRGREAEEGTPSLRRGHSCSGTDEEKRK</sequence>
<proteinExistence type="predicted"/>
<dbReference type="AlphaFoldDB" id="A0A0D9ZGS7"/>
<evidence type="ECO:0000313" key="3">
    <source>
        <dbReference type="Proteomes" id="UP000026961"/>
    </source>
</evidence>
<accession>A0A0D9ZGS7</accession>
<feature type="region of interest" description="Disordered" evidence="1">
    <location>
        <begin position="56"/>
        <end position="81"/>
    </location>
</feature>
<name>A0A0D9ZGS7_9ORYZ</name>
<dbReference type="Gramene" id="OGLUM04G01600.1">
    <property type="protein sequence ID" value="OGLUM04G01600.1"/>
    <property type="gene ID" value="OGLUM04G01600"/>
</dbReference>